<dbReference type="InterPro" id="IPR007345">
    <property type="entry name" value="Polysacch_pyruvyl_Trfase"/>
</dbReference>
<dbReference type="EMBL" id="JAUOPG010000008">
    <property type="protein sequence ID" value="MDO6454477.1"/>
    <property type="molecule type" value="Genomic_DNA"/>
</dbReference>
<organism evidence="2 3">
    <name type="scientific">Neptunomonas phycophila</name>
    <dbReference type="NCBI Taxonomy" id="1572645"/>
    <lineage>
        <taxon>Bacteria</taxon>
        <taxon>Pseudomonadati</taxon>
        <taxon>Pseudomonadota</taxon>
        <taxon>Gammaproteobacteria</taxon>
        <taxon>Oceanospirillales</taxon>
        <taxon>Oceanospirillaceae</taxon>
        <taxon>Neptunomonas</taxon>
    </lineage>
</organism>
<proteinExistence type="predicted"/>
<accession>A0AAW7XNA2</accession>
<protein>
    <submittedName>
        <fullName evidence="2">Polysaccharide pyruvyl transferase family protein</fullName>
        <ecNumber evidence="2">2.4.-.-</ecNumber>
    </submittedName>
</protein>
<keyword evidence="2" id="KW-0808">Transferase</keyword>
<dbReference type="AlphaFoldDB" id="A0AAW7XNA2"/>
<comment type="caution">
    <text evidence="2">The sequence shown here is derived from an EMBL/GenBank/DDBJ whole genome shotgun (WGS) entry which is preliminary data.</text>
</comment>
<dbReference type="GO" id="GO:0016757">
    <property type="term" value="F:glycosyltransferase activity"/>
    <property type="evidence" value="ECO:0007669"/>
    <property type="project" value="UniProtKB-KW"/>
</dbReference>
<name>A0AAW7XNA2_9GAMM</name>
<dbReference type="EC" id="2.4.-.-" evidence="2"/>
<dbReference type="Proteomes" id="UP001169862">
    <property type="component" value="Unassembled WGS sequence"/>
</dbReference>
<feature type="domain" description="Polysaccharide pyruvyl transferase" evidence="1">
    <location>
        <begin position="74"/>
        <end position="183"/>
    </location>
</feature>
<evidence type="ECO:0000313" key="3">
    <source>
        <dbReference type="Proteomes" id="UP001169862"/>
    </source>
</evidence>
<sequence>MKPYYFKSAQGNVGDDINEWIWKELLDNKIDDNSDHLLIGIGTLLNHRIPQASQYTVISSGIGYGNLPPLSQGQWNFVGVRGPITKKTLGIHSELSLLDGAYLLPQLRRLPANNGSRIGYIPHVESIILGNWEAVCSHADILLIDPRQSIEDFLTALSHCDFVITEAMHGAIIADAYGIPWVPAKAHDHINERKWQDWSQSVEVDIQFNYLNPVWKDEDYTLGRYLKHTIKRNALIKCCFGEHYTPAPNATSSKQVIATTAAKLKKIAQTAHPQLSSRPLITSKVQRLNDELNKIKDA</sequence>
<gene>
    <name evidence="2" type="ORF">Q4490_12955</name>
</gene>
<reference evidence="2" key="1">
    <citation type="submission" date="2023-07" db="EMBL/GenBank/DDBJ databases">
        <title>Genome content predicts the carbon catabolic preferences of heterotrophic bacteria.</title>
        <authorList>
            <person name="Gralka M."/>
        </authorList>
    </citation>
    <scope>NUCLEOTIDE SEQUENCE</scope>
    <source>
        <strain evidence="2">I2M16</strain>
    </source>
</reference>
<evidence type="ECO:0000313" key="2">
    <source>
        <dbReference type="EMBL" id="MDO6454477.1"/>
    </source>
</evidence>
<dbReference type="RefSeq" id="WP_303551169.1">
    <property type="nucleotide sequence ID" value="NZ_JAUOPG010000008.1"/>
</dbReference>
<keyword evidence="2" id="KW-0328">Glycosyltransferase</keyword>
<evidence type="ECO:0000259" key="1">
    <source>
        <dbReference type="Pfam" id="PF04230"/>
    </source>
</evidence>
<dbReference type="Pfam" id="PF04230">
    <property type="entry name" value="PS_pyruv_trans"/>
    <property type="match status" value="1"/>
</dbReference>